<keyword evidence="2" id="KW-1185">Reference proteome</keyword>
<organism evidence="1 2">
    <name type="scientific">Trichonephila clavipes</name>
    <name type="common">Golden silk orbweaver</name>
    <name type="synonym">Nephila clavipes</name>
    <dbReference type="NCBI Taxonomy" id="2585209"/>
    <lineage>
        <taxon>Eukaryota</taxon>
        <taxon>Metazoa</taxon>
        <taxon>Ecdysozoa</taxon>
        <taxon>Arthropoda</taxon>
        <taxon>Chelicerata</taxon>
        <taxon>Arachnida</taxon>
        <taxon>Araneae</taxon>
        <taxon>Araneomorphae</taxon>
        <taxon>Entelegynae</taxon>
        <taxon>Araneoidea</taxon>
        <taxon>Nephilidae</taxon>
        <taxon>Trichonephila</taxon>
    </lineage>
</organism>
<proteinExistence type="predicted"/>
<evidence type="ECO:0000313" key="1">
    <source>
        <dbReference type="EMBL" id="GFX87549.1"/>
    </source>
</evidence>
<dbReference type="EMBL" id="BMAU01021035">
    <property type="protein sequence ID" value="GFX87549.1"/>
    <property type="molecule type" value="Genomic_DNA"/>
</dbReference>
<accession>A0A8X6R8P9</accession>
<evidence type="ECO:0000313" key="2">
    <source>
        <dbReference type="Proteomes" id="UP000887159"/>
    </source>
</evidence>
<comment type="caution">
    <text evidence="1">The sequence shown here is derived from an EMBL/GenBank/DDBJ whole genome shotgun (WGS) entry which is preliminary data.</text>
</comment>
<gene>
    <name evidence="1" type="primary">AVEN_166094_1</name>
    <name evidence="1" type="ORF">TNCV_1330811</name>
</gene>
<reference evidence="1" key="1">
    <citation type="submission" date="2020-08" db="EMBL/GenBank/DDBJ databases">
        <title>Multicomponent nature underlies the extraordinary mechanical properties of spider dragline silk.</title>
        <authorList>
            <person name="Kono N."/>
            <person name="Nakamura H."/>
            <person name="Mori M."/>
            <person name="Yoshida Y."/>
            <person name="Ohtoshi R."/>
            <person name="Malay A.D."/>
            <person name="Moran D.A.P."/>
            <person name="Tomita M."/>
            <person name="Numata K."/>
            <person name="Arakawa K."/>
        </authorList>
    </citation>
    <scope>NUCLEOTIDE SEQUENCE</scope>
</reference>
<dbReference type="AlphaFoldDB" id="A0A8X6R8P9"/>
<name>A0A8X6R8P9_TRICX</name>
<dbReference type="Proteomes" id="UP000887159">
    <property type="component" value="Unassembled WGS sequence"/>
</dbReference>
<evidence type="ECO:0008006" key="3">
    <source>
        <dbReference type="Google" id="ProtNLM"/>
    </source>
</evidence>
<protein>
    <recommendedName>
        <fullName evidence="3">DUF4817 domain-containing protein</fullName>
    </recommendedName>
</protein>
<sequence>MSKYALRKMIQKFETTGQLGILPGSGRKNILSTSDGNVAIASLKTSVRLQMLVFTGKQQSFFNSVTSSFARYDHLRLWLWGYLKDNIYHQMSSTQPNLNDSIQRHVSDILVDLLRSGVGNMILRFQPNVEHETR</sequence>